<feature type="short sequence motif" description="Q motif" evidence="5">
    <location>
        <begin position="91"/>
        <end position="119"/>
    </location>
</feature>
<dbReference type="PANTHER" id="PTHR47960">
    <property type="entry name" value="DEAD-BOX ATP-DEPENDENT RNA HELICASE 50"/>
    <property type="match status" value="1"/>
</dbReference>
<evidence type="ECO:0000256" key="3">
    <source>
        <dbReference type="ARBA" id="ARBA00022806"/>
    </source>
</evidence>
<dbReference type="Proteomes" id="UP000695562">
    <property type="component" value="Unassembled WGS sequence"/>
</dbReference>
<feature type="domain" description="Helicase ATP-binding" evidence="7">
    <location>
        <begin position="127"/>
        <end position="391"/>
    </location>
</feature>
<dbReference type="AlphaFoldDB" id="A0A8J4PU42"/>
<dbReference type="OrthoDB" id="10256233at2759"/>
<evidence type="ECO:0000259" key="7">
    <source>
        <dbReference type="PROSITE" id="PS51192"/>
    </source>
</evidence>
<dbReference type="Gene3D" id="3.40.50.300">
    <property type="entry name" value="P-loop containing nucleotide triphosphate hydrolases"/>
    <property type="match status" value="2"/>
</dbReference>
<evidence type="ECO:0000259" key="8">
    <source>
        <dbReference type="PROSITE" id="PS51194"/>
    </source>
</evidence>
<evidence type="ECO:0000313" key="11">
    <source>
        <dbReference type="Proteomes" id="UP000695562"/>
    </source>
</evidence>
<keyword evidence="1" id="KW-0547">Nucleotide-binding</keyword>
<reference evidence="10" key="1">
    <citation type="submission" date="2020-01" db="EMBL/GenBank/DDBJ databases">
        <title>Development of genomics and gene disruption for Polysphondylium violaceum indicates a role for the polyketide synthase stlB in stalk morphogenesis.</title>
        <authorList>
            <person name="Narita B."/>
            <person name="Kawabe Y."/>
            <person name="Kin K."/>
            <person name="Saito T."/>
            <person name="Gibbs R."/>
            <person name="Kuspa A."/>
            <person name="Muzny D."/>
            <person name="Queller D."/>
            <person name="Richards S."/>
            <person name="Strassman J."/>
            <person name="Sucgang R."/>
            <person name="Worley K."/>
            <person name="Schaap P."/>
        </authorList>
    </citation>
    <scope>NUCLEOTIDE SEQUENCE</scope>
    <source>
        <strain evidence="10">QSvi11</strain>
    </source>
</reference>
<comment type="caution">
    <text evidence="10">The sequence shown here is derived from an EMBL/GenBank/DDBJ whole genome shotgun (WGS) entry which is preliminary data.</text>
</comment>
<dbReference type="Pfam" id="PF00271">
    <property type="entry name" value="Helicase_C"/>
    <property type="match status" value="1"/>
</dbReference>
<dbReference type="EMBL" id="AJWJ01000264">
    <property type="protein sequence ID" value="KAF2072619.1"/>
    <property type="molecule type" value="Genomic_DNA"/>
</dbReference>
<evidence type="ECO:0000256" key="6">
    <source>
        <dbReference type="SAM" id="MobiDB-lite"/>
    </source>
</evidence>
<dbReference type="PROSITE" id="PS51192">
    <property type="entry name" value="HELICASE_ATP_BIND_1"/>
    <property type="match status" value="1"/>
</dbReference>
<evidence type="ECO:0000256" key="5">
    <source>
        <dbReference type="PROSITE-ProRule" id="PRU00552"/>
    </source>
</evidence>
<dbReference type="PROSITE" id="PS51195">
    <property type="entry name" value="Q_MOTIF"/>
    <property type="match status" value="1"/>
</dbReference>
<name>A0A8J4PU42_9MYCE</name>
<sequence>MNQIFKFTTSKLLNKPFTLNNTTQLILSNYLYNSPSQHHNSNQCIKDKQQNNINRFYTTTTTTFNNNNSSSDNSDTTLKNDIFSINKQQQQQQQSFNYSKQVIQALKELNITEPTPIQKKIIKAFDKSKSTTPNDIFILDETGTGKSYAIVCEIVDRYYQYLKSNTNQSTTTTNSATQEETTGAKTNVQPKYLLISPSRELSWQLAKWIRDLLIKLPGVKESDLSKIQLAVGGIPTEVLKQTLEIESPDIIIGTPKVLYELMITGNLGIEQLDLLFIDEADHIFQPLKLHAIEKEKKIRKAHPLPSHLLFNEIKRQCRENNQIERDDDPIDAQQLLKMKLANKHQQQQQQQPPIKKYKKTARQFQSVFTSATLTSVTRRLIISGDWINKNFDLISIDKSNISNSSSNSSQNSNNVLDRLEYYFISVDSEKDILNGVVDVWKHLKPKLAFGIIANDANITNVVEQLSKRNINTKPLVSMMDFENFNICHWTDSNTKDSIKSLINQDALDKNRLLKKDLKEKQKKREIETRLKNLSQPTKKQDDDEYDVQENQRFYQKDKESILYIAKEDAIRGIDIAQVSHVFILNVPVNTNNFLHMIGRTARMGNKGNIVSIYHPALSSKYNSTMKSLNIPFEEESLY</sequence>
<dbReference type="InterPro" id="IPR011545">
    <property type="entry name" value="DEAD/DEAH_box_helicase_dom"/>
</dbReference>
<dbReference type="SUPFAM" id="SSF52540">
    <property type="entry name" value="P-loop containing nucleoside triphosphate hydrolases"/>
    <property type="match status" value="2"/>
</dbReference>
<organism evidence="10 11">
    <name type="scientific">Polysphondylium violaceum</name>
    <dbReference type="NCBI Taxonomy" id="133409"/>
    <lineage>
        <taxon>Eukaryota</taxon>
        <taxon>Amoebozoa</taxon>
        <taxon>Evosea</taxon>
        <taxon>Eumycetozoa</taxon>
        <taxon>Dictyostelia</taxon>
        <taxon>Dictyosteliales</taxon>
        <taxon>Dictyosteliaceae</taxon>
        <taxon>Polysphondylium</taxon>
    </lineage>
</organism>
<evidence type="ECO:0000313" key="10">
    <source>
        <dbReference type="EMBL" id="KAF2072619.1"/>
    </source>
</evidence>
<keyword evidence="2" id="KW-0378">Hydrolase</keyword>
<dbReference type="Pfam" id="PF00270">
    <property type="entry name" value="DEAD"/>
    <property type="match status" value="1"/>
</dbReference>
<dbReference type="GO" id="GO:0005524">
    <property type="term" value="F:ATP binding"/>
    <property type="evidence" value="ECO:0007669"/>
    <property type="project" value="UniProtKB-KW"/>
</dbReference>
<evidence type="ECO:0008006" key="12">
    <source>
        <dbReference type="Google" id="ProtNLM"/>
    </source>
</evidence>
<dbReference type="InterPro" id="IPR001650">
    <property type="entry name" value="Helicase_C-like"/>
</dbReference>
<dbReference type="InterPro" id="IPR027417">
    <property type="entry name" value="P-loop_NTPase"/>
</dbReference>
<dbReference type="GO" id="GO:0016787">
    <property type="term" value="F:hydrolase activity"/>
    <property type="evidence" value="ECO:0007669"/>
    <property type="project" value="UniProtKB-KW"/>
</dbReference>
<feature type="region of interest" description="Disordered" evidence="6">
    <location>
        <begin position="527"/>
        <end position="547"/>
    </location>
</feature>
<proteinExistence type="predicted"/>
<dbReference type="GO" id="GO:0003676">
    <property type="term" value="F:nucleic acid binding"/>
    <property type="evidence" value="ECO:0007669"/>
    <property type="project" value="InterPro"/>
</dbReference>
<keyword evidence="11" id="KW-1185">Reference proteome</keyword>
<dbReference type="GO" id="GO:0003724">
    <property type="term" value="F:RNA helicase activity"/>
    <property type="evidence" value="ECO:0007669"/>
    <property type="project" value="InterPro"/>
</dbReference>
<feature type="domain" description="Helicase C-terminal" evidence="8">
    <location>
        <begin position="457"/>
        <end position="638"/>
    </location>
</feature>
<evidence type="ECO:0000256" key="1">
    <source>
        <dbReference type="ARBA" id="ARBA00022741"/>
    </source>
</evidence>
<evidence type="ECO:0000256" key="4">
    <source>
        <dbReference type="ARBA" id="ARBA00022840"/>
    </source>
</evidence>
<gene>
    <name evidence="10" type="ORF">CYY_006078</name>
</gene>
<accession>A0A8J4PU42</accession>
<feature type="domain" description="DEAD-box RNA helicase Q" evidence="9">
    <location>
        <begin position="91"/>
        <end position="119"/>
    </location>
</feature>
<evidence type="ECO:0000259" key="9">
    <source>
        <dbReference type="PROSITE" id="PS51195"/>
    </source>
</evidence>
<dbReference type="InterPro" id="IPR014001">
    <property type="entry name" value="Helicase_ATP-bd"/>
</dbReference>
<keyword evidence="3" id="KW-0347">Helicase</keyword>
<dbReference type="InterPro" id="IPR014014">
    <property type="entry name" value="RNA_helicase_DEAD_Q_motif"/>
</dbReference>
<keyword evidence="4" id="KW-0067">ATP-binding</keyword>
<protein>
    <recommendedName>
        <fullName evidence="12">RNA helicase</fullName>
    </recommendedName>
</protein>
<dbReference type="SMART" id="SM00487">
    <property type="entry name" value="DEXDc"/>
    <property type="match status" value="1"/>
</dbReference>
<evidence type="ECO:0000256" key="2">
    <source>
        <dbReference type="ARBA" id="ARBA00022801"/>
    </source>
</evidence>
<dbReference type="PROSITE" id="PS51194">
    <property type="entry name" value="HELICASE_CTER"/>
    <property type="match status" value="1"/>
</dbReference>